<keyword evidence="2" id="KW-1133">Transmembrane helix</keyword>
<gene>
    <name evidence="3" type="ORF">PT974_00544</name>
</gene>
<dbReference type="EMBL" id="JAVFKD010000001">
    <property type="protein sequence ID" value="KAK5998172.1"/>
    <property type="molecule type" value="Genomic_DNA"/>
</dbReference>
<feature type="transmembrane region" description="Helical" evidence="2">
    <location>
        <begin position="190"/>
        <end position="216"/>
    </location>
</feature>
<feature type="compositionally biased region" description="Basic and acidic residues" evidence="1">
    <location>
        <begin position="258"/>
        <end position="271"/>
    </location>
</feature>
<feature type="transmembrane region" description="Helical" evidence="2">
    <location>
        <begin position="114"/>
        <end position="135"/>
    </location>
</feature>
<keyword evidence="4" id="KW-1185">Reference proteome</keyword>
<evidence type="ECO:0000256" key="2">
    <source>
        <dbReference type="SAM" id="Phobius"/>
    </source>
</evidence>
<accession>A0ABR0T178</accession>
<feature type="region of interest" description="Disordered" evidence="1">
    <location>
        <begin position="1"/>
        <end position="51"/>
    </location>
</feature>
<organism evidence="3 4">
    <name type="scientific">Cladobotryum mycophilum</name>
    <dbReference type="NCBI Taxonomy" id="491253"/>
    <lineage>
        <taxon>Eukaryota</taxon>
        <taxon>Fungi</taxon>
        <taxon>Dikarya</taxon>
        <taxon>Ascomycota</taxon>
        <taxon>Pezizomycotina</taxon>
        <taxon>Sordariomycetes</taxon>
        <taxon>Hypocreomycetidae</taxon>
        <taxon>Hypocreales</taxon>
        <taxon>Hypocreaceae</taxon>
        <taxon>Cladobotryum</taxon>
    </lineage>
</organism>
<feature type="transmembrane region" description="Helical" evidence="2">
    <location>
        <begin position="147"/>
        <end position="170"/>
    </location>
</feature>
<keyword evidence="2" id="KW-0812">Transmembrane</keyword>
<feature type="region of interest" description="Disordered" evidence="1">
    <location>
        <begin position="240"/>
        <end position="368"/>
    </location>
</feature>
<name>A0ABR0T178_9HYPO</name>
<dbReference type="Proteomes" id="UP001338125">
    <property type="component" value="Unassembled WGS sequence"/>
</dbReference>
<evidence type="ECO:0000256" key="1">
    <source>
        <dbReference type="SAM" id="MobiDB-lite"/>
    </source>
</evidence>
<evidence type="ECO:0000313" key="3">
    <source>
        <dbReference type="EMBL" id="KAK5998172.1"/>
    </source>
</evidence>
<keyword evidence="2" id="KW-0472">Membrane</keyword>
<protein>
    <submittedName>
        <fullName evidence="3">Uncharacterized protein</fullName>
    </submittedName>
</protein>
<sequence>MGASPPFLYGAHQRDSRFPPTSFDPKAITRASWEPKARKPQPTGPLVSFNRHPDAHAALQPRTTQHTPLGRRTKAWIKWLRRLQLALRLLQLIGAAGILVLFSLFTRVDTPTTWAVRIMQAVTILHCFYATYHLSREAAGRTPASSAAYQFFAITVDLLATVAYVLGVFVVRGKANSWGTVLSDQSLMDYFIPAVYYGMMGTSGLHFITLSSSIWLGWMFRKISLMPPDMNPLEDHLTARPFHKRNKSSMSTSSTIVDGEKRPWTQGDSRRNSVQNSSRPSTVSFMDTRTQSRDSVDSKFAKVNLPNRQYQIIAGNSPRDSISSIKTKHRSLPESSHRGSYAEIPLAEADSTHPDPPPHGTNGGRAAKFTESWMPSDSLISRTNQRHQTMAGVDQGHRSRGSKSYSALTQPYNVDEYSSDSDSEETNGGNHFAADSDQFNSPHPNPLRSNPTSPDQNVGRAKRAIRPWDSARSLDYGFLSEISPGERHVSTSRDIADEELEFEPRQRDSSIQPEEFFAVSYGQVRSGTPPLLVGTSRKVSGNDFASKYSSIPYERRNVSGKIAEEGRAGGRYL</sequence>
<feature type="region of interest" description="Disordered" evidence="1">
    <location>
        <begin position="386"/>
        <end position="466"/>
    </location>
</feature>
<feature type="compositionally biased region" description="Polar residues" evidence="1">
    <location>
        <begin position="437"/>
        <end position="456"/>
    </location>
</feature>
<reference evidence="3 4" key="1">
    <citation type="submission" date="2024-01" db="EMBL/GenBank/DDBJ databases">
        <title>Complete genome of Cladobotryum mycophilum ATHUM6906.</title>
        <authorList>
            <person name="Christinaki A.C."/>
            <person name="Myridakis A.I."/>
            <person name="Kouvelis V.N."/>
        </authorList>
    </citation>
    <scope>NUCLEOTIDE SEQUENCE [LARGE SCALE GENOMIC DNA]</scope>
    <source>
        <strain evidence="3 4">ATHUM6906</strain>
    </source>
</reference>
<feature type="compositionally biased region" description="Basic and acidic residues" evidence="1">
    <location>
        <begin position="290"/>
        <end position="300"/>
    </location>
</feature>
<feature type="compositionally biased region" description="Polar residues" evidence="1">
    <location>
        <begin position="272"/>
        <end position="289"/>
    </location>
</feature>
<proteinExistence type="predicted"/>
<feature type="compositionally biased region" description="Polar residues" evidence="1">
    <location>
        <begin position="402"/>
        <end position="412"/>
    </location>
</feature>
<evidence type="ECO:0000313" key="4">
    <source>
        <dbReference type="Proteomes" id="UP001338125"/>
    </source>
</evidence>
<feature type="transmembrane region" description="Helical" evidence="2">
    <location>
        <begin position="85"/>
        <end position="108"/>
    </location>
</feature>
<comment type="caution">
    <text evidence="3">The sequence shown here is derived from an EMBL/GenBank/DDBJ whole genome shotgun (WGS) entry which is preliminary data.</text>
</comment>